<organism evidence="1 2">
    <name type="scientific">Lentisphaera araneosa HTCC2155</name>
    <dbReference type="NCBI Taxonomy" id="313628"/>
    <lineage>
        <taxon>Bacteria</taxon>
        <taxon>Pseudomonadati</taxon>
        <taxon>Lentisphaerota</taxon>
        <taxon>Lentisphaeria</taxon>
        <taxon>Lentisphaerales</taxon>
        <taxon>Lentisphaeraceae</taxon>
        <taxon>Lentisphaera</taxon>
    </lineage>
</organism>
<name>A6DQT8_9BACT</name>
<protein>
    <submittedName>
        <fullName evidence="1">Uncharacterized protein</fullName>
    </submittedName>
</protein>
<accession>A6DQT8</accession>
<dbReference type="PROSITE" id="PS51257">
    <property type="entry name" value="PROKAR_LIPOPROTEIN"/>
    <property type="match status" value="1"/>
</dbReference>
<evidence type="ECO:0000313" key="1">
    <source>
        <dbReference type="EMBL" id="EDM25988.1"/>
    </source>
</evidence>
<dbReference type="STRING" id="313628.LNTAR_19362"/>
<sequence>MKTIFIILLALVSSCDFIEVTSTKEPKTEREALNLAGIIYDQEIEFIDFTYSPGFQDDGMEIVFDIPKENIKWFWYHSPFYEEEKIEYSVDNKDNIKFPIYGNGKLWKEAENATSGLYSVARVNGNDYSKIFVTQKGKIYRCYLKWIEM</sequence>
<dbReference type="EMBL" id="ABCK01000021">
    <property type="protein sequence ID" value="EDM25988.1"/>
    <property type="molecule type" value="Genomic_DNA"/>
</dbReference>
<proteinExistence type="predicted"/>
<reference evidence="1 2" key="1">
    <citation type="journal article" date="2010" name="J. Bacteriol.">
        <title>Genome sequence of Lentisphaera araneosa HTCC2155T, the type species of the order Lentisphaerales in the phylum Lentisphaerae.</title>
        <authorList>
            <person name="Thrash J.C."/>
            <person name="Cho J.C."/>
            <person name="Vergin K.L."/>
            <person name="Morris R.M."/>
            <person name="Giovannoni S.J."/>
        </authorList>
    </citation>
    <scope>NUCLEOTIDE SEQUENCE [LARGE SCALE GENOMIC DNA]</scope>
    <source>
        <strain evidence="1 2">HTCC2155</strain>
    </source>
</reference>
<keyword evidence="2" id="KW-1185">Reference proteome</keyword>
<comment type="caution">
    <text evidence="1">The sequence shown here is derived from an EMBL/GenBank/DDBJ whole genome shotgun (WGS) entry which is preliminary data.</text>
</comment>
<dbReference type="RefSeq" id="WP_007280211.1">
    <property type="nucleotide sequence ID" value="NZ_ABCK01000021.1"/>
</dbReference>
<dbReference type="Proteomes" id="UP000004947">
    <property type="component" value="Unassembled WGS sequence"/>
</dbReference>
<evidence type="ECO:0000313" key="2">
    <source>
        <dbReference type="Proteomes" id="UP000004947"/>
    </source>
</evidence>
<dbReference type="AlphaFoldDB" id="A6DQT8"/>
<gene>
    <name evidence="1" type="ORF">LNTAR_19362</name>
</gene>